<reference evidence="5 6" key="1">
    <citation type="journal article" date="2019" name="Environ. Microbiol.">
        <title>An active ?-lactamase is a part of an orchestrated cell wall stress resistance network of Bacillus subtilis and related rhizosphere species.</title>
        <authorList>
            <person name="Bucher T."/>
            <person name="Keren-Paz A."/>
            <person name="Hausser J."/>
            <person name="Olender T."/>
            <person name="Cytryn E."/>
            <person name="Kolodkin-Gal I."/>
        </authorList>
    </citation>
    <scope>NUCLEOTIDE SEQUENCE [LARGE SCALE GENOMIC DNA]</scope>
    <source>
        <strain evidence="5 6">I32</strain>
    </source>
</reference>
<dbReference type="AlphaFoldDB" id="A0A9X9F4H9"/>
<gene>
    <name evidence="5" type="ORF">FC695_23210</name>
</gene>
<dbReference type="SUPFAM" id="SSF52777">
    <property type="entry name" value="CoA-dependent acyltransferases"/>
    <property type="match status" value="1"/>
</dbReference>
<protein>
    <submittedName>
        <fullName evidence="5">Non-ribosomal peptide synthetase</fullName>
    </submittedName>
</protein>
<dbReference type="Gene3D" id="3.30.559.10">
    <property type="entry name" value="Chloramphenicol acetyltransferase-like domain"/>
    <property type="match status" value="1"/>
</dbReference>
<dbReference type="FunFam" id="3.30.559.30:FF:000001">
    <property type="entry name" value="Non-ribosomal peptide synthetase"/>
    <property type="match status" value="1"/>
</dbReference>
<keyword evidence="1" id="KW-0596">Phosphopantetheine</keyword>
<evidence type="ECO:0000313" key="5">
    <source>
        <dbReference type="EMBL" id="TKI99741.1"/>
    </source>
</evidence>
<evidence type="ECO:0000259" key="4">
    <source>
        <dbReference type="Pfam" id="PF00668"/>
    </source>
</evidence>
<feature type="non-terminal residue" evidence="5">
    <location>
        <position position="334"/>
    </location>
</feature>
<accession>A0A9X9F4H9</accession>
<organism evidence="5 6">
    <name type="scientific">Bacillus cereus</name>
    <dbReference type="NCBI Taxonomy" id="1396"/>
    <lineage>
        <taxon>Bacteria</taxon>
        <taxon>Bacillati</taxon>
        <taxon>Bacillota</taxon>
        <taxon>Bacilli</taxon>
        <taxon>Bacillales</taxon>
        <taxon>Bacillaceae</taxon>
        <taxon>Bacillus</taxon>
        <taxon>Bacillus cereus group</taxon>
    </lineage>
</organism>
<evidence type="ECO:0000256" key="1">
    <source>
        <dbReference type="ARBA" id="ARBA00022450"/>
    </source>
</evidence>
<name>A0A9X9F4H9_BACCE</name>
<dbReference type="InterPro" id="IPR023213">
    <property type="entry name" value="CAT-like_dom_sf"/>
</dbReference>
<keyword evidence="2" id="KW-0597">Phosphoprotein</keyword>
<dbReference type="InterPro" id="IPR001242">
    <property type="entry name" value="Condensation_dom"/>
</dbReference>
<dbReference type="EMBL" id="SZOH01001777">
    <property type="protein sequence ID" value="TKI99741.1"/>
    <property type="molecule type" value="Genomic_DNA"/>
</dbReference>
<dbReference type="InterPro" id="IPR042099">
    <property type="entry name" value="ANL_N_sf"/>
</dbReference>
<dbReference type="Pfam" id="PF00501">
    <property type="entry name" value="AMP-binding"/>
    <property type="match status" value="1"/>
</dbReference>
<feature type="domain" description="Condensation" evidence="4">
    <location>
        <begin position="2"/>
        <end position="258"/>
    </location>
</feature>
<dbReference type="GO" id="GO:0043041">
    <property type="term" value="P:amino acid activation for nonribosomal peptide biosynthetic process"/>
    <property type="evidence" value="ECO:0007669"/>
    <property type="project" value="TreeGrafter"/>
</dbReference>
<comment type="caution">
    <text evidence="5">The sequence shown here is derived from an EMBL/GenBank/DDBJ whole genome shotgun (WGS) entry which is preliminary data.</text>
</comment>
<dbReference type="GO" id="GO:0044550">
    <property type="term" value="P:secondary metabolite biosynthetic process"/>
    <property type="evidence" value="ECO:0007669"/>
    <property type="project" value="TreeGrafter"/>
</dbReference>
<dbReference type="SUPFAM" id="SSF56801">
    <property type="entry name" value="Acetyl-CoA synthetase-like"/>
    <property type="match status" value="1"/>
</dbReference>
<dbReference type="Gene3D" id="3.40.50.12780">
    <property type="entry name" value="N-terminal domain of ligase-like"/>
    <property type="match status" value="1"/>
</dbReference>
<evidence type="ECO:0000259" key="3">
    <source>
        <dbReference type="Pfam" id="PF00501"/>
    </source>
</evidence>
<dbReference type="GO" id="GO:0005829">
    <property type="term" value="C:cytosol"/>
    <property type="evidence" value="ECO:0007669"/>
    <property type="project" value="TreeGrafter"/>
</dbReference>
<dbReference type="GO" id="GO:0031177">
    <property type="term" value="F:phosphopantetheine binding"/>
    <property type="evidence" value="ECO:0007669"/>
    <property type="project" value="TreeGrafter"/>
</dbReference>
<proteinExistence type="predicted"/>
<dbReference type="Proteomes" id="UP000308444">
    <property type="component" value="Unassembled WGS sequence"/>
</dbReference>
<sequence length="334" mass="37406">DFWKEELKGLPDQMELPTDFQRPIETSYRGETIHFHIDEGMHSRLVELARKNGVSLFMVLQAGLSALFTRLGAGTDIPIGSPIAGRNDDVLSDIVGLFVNTLVLRTNTSGDPSFKELLNRVKQVNLAAYENQDVPFERLVEVLNPVRTRNSHPLFQVMLAFQNTPEATFHVPDLEASLEIQSVGSAKFDLTFEISESNKVDGTPNGLHGLLEFSTDLYKRETVQKLIERFILLLDDAATNPDQSIGRLEILTVAEKNTVLEKWNGGFQIAPEMTLPQLFEKQAHINPNSIAVVFEDKKLIYEELNRKANKIARFLIAKGIGPDQLVALAMPRSL</sequence>
<feature type="domain" description="AMP-dependent synthetase/ligase" evidence="3">
    <location>
        <begin position="279"/>
        <end position="333"/>
    </location>
</feature>
<dbReference type="InterPro" id="IPR000873">
    <property type="entry name" value="AMP-dep_synth/lig_dom"/>
</dbReference>
<evidence type="ECO:0000313" key="6">
    <source>
        <dbReference type="Proteomes" id="UP000308444"/>
    </source>
</evidence>
<feature type="non-terminal residue" evidence="5">
    <location>
        <position position="1"/>
    </location>
</feature>
<evidence type="ECO:0000256" key="2">
    <source>
        <dbReference type="ARBA" id="ARBA00022553"/>
    </source>
</evidence>
<dbReference type="GO" id="GO:0008610">
    <property type="term" value="P:lipid biosynthetic process"/>
    <property type="evidence" value="ECO:0007669"/>
    <property type="project" value="UniProtKB-ARBA"/>
</dbReference>
<dbReference type="GO" id="GO:0003824">
    <property type="term" value="F:catalytic activity"/>
    <property type="evidence" value="ECO:0007669"/>
    <property type="project" value="InterPro"/>
</dbReference>
<dbReference type="Gene3D" id="3.30.559.30">
    <property type="entry name" value="Nonribosomal peptide synthetase, condensation domain"/>
    <property type="match status" value="1"/>
</dbReference>
<dbReference type="PANTHER" id="PTHR45527:SF14">
    <property type="entry name" value="PLIPASTATIN SYNTHASE SUBUNIT B"/>
    <property type="match status" value="1"/>
</dbReference>
<dbReference type="Pfam" id="PF00668">
    <property type="entry name" value="Condensation"/>
    <property type="match status" value="1"/>
</dbReference>
<dbReference type="PANTHER" id="PTHR45527">
    <property type="entry name" value="NONRIBOSOMAL PEPTIDE SYNTHETASE"/>
    <property type="match status" value="1"/>
</dbReference>